<dbReference type="RefSeq" id="WP_203735346.1">
    <property type="nucleotide sequence ID" value="NZ_BAAATX010000040.1"/>
</dbReference>
<dbReference type="Proteomes" id="UP000637628">
    <property type="component" value="Unassembled WGS sequence"/>
</dbReference>
<evidence type="ECO:0000256" key="6">
    <source>
        <dbReference type="SAM" id="SignalP"/>
    </source>
</evidence>
<protein>
    <recommendedName>
        <fullName evidence="7">Peptidase S8/S53 domain-containing protein</fullName>
    </recommendedName>
</protein>
<keyword evidence="6" id="KW-0732">Signal</keyword>
<gene>
    <name evidence="8" type="ORF">Adu01nite_88590</name>
</gene>
<feature type="domain" description="Peptidase S8/S53" evidence="7">
    <location>
        <begin position="122"/>
        <end position="358"/>
    </location>
</feature>
<feature type="active site" description="Charge relay system" evidence="5">
    <location>
        <position position="324"/>
    </location>
</feature>
<accession>A0ABQ3ZCF2</accession>
<feature type="active site" description="Charge relay system" evidence="5">
    <location>
        <position position="129"/>
    </location>
</feature>
<evidence type="ECO:0000256" key="4">
    <source>
        <dbReference type="ARBA" id="ARBA00022825"/>
    </source>
</evidence>
<feature type="active site" description="Charge relay system" evidence="5">
    <location>
        <position position="163"/>
    </location>
</feature>
<dbReference type="PANTHER" id="PTHR43806">
    <property type="entry name" value="PEPTIDASE S8"/>
    <property type="match status" value="1"/>
</dbReference>
<name>A0ABQ3ZCF2_9ACTN</name>
<comment type="caution">
    <text evidence="8">The sequence shown here is derived from an EMBL/GenBank/DDBJ whole genome shotgun (WGS) entry which is preliminary data.</text>
</comment>
<keyword evidence="4 5" id="KW-0720">Serine protease</keyword>
<reference evidence="8 9" key="1">
    <citation type="submission" date="2021-01" db="EMBL/GenBank/DDBJ databases">
        <title>Whole genome shotgun sequence of Actinoplanes durhamensis NBRC 14914.</title>
        <authorList>
            <person name="Komaki H."/>
            <person name="Tamura T."/>
        </authorList>
    </citation>
    <scope>NUCLEOTIDE SEQUENCE [LARGE SCALE GENOMIC DNA]</scope>
    <source>
        <strain evidence="8 9">NBRC 14914</strain>
    </source>
</reference>
<dbReference type="Gene3D" id="2.60.40.10">
    <property type="entry name" value="Immunoglobulins"/>
    <property type="match status" value="3"/>
</dbReference>
<feature type="chain" id="PRO_5046536919" description="Peptidase S8/S53 domain-containing protein" evidence="6">
    <location>
        <begin position="24"/>
        <end position="739"/>
    </location>
</feature>
<dbReference type="InterPro" id="IPR036852">
    <property type="entry name" value="Peptidase_S8/S53_dom_sf"/>
</dbReference>
<evidence type="ECO:0000256" key="3">
    <source>
        <dbReference type="ARBA" id="ARBA00022801"/>
    </source>
</evidence>
<dbReference type="InterPro" id="IPR013783">
    <property type="entry name" value="Ig-like_fold"/>
</dbReference>
<organism evidence="8 9">
    <name type="scientific">Paractinoplanes durhamensis</name>
    <dbReference type="NCBI Taxonomy" id="113563"/>
    <lineage>
        <taxon>Bacteria</taxon>
        <taxon>Bacillati</taxon>
        <taxon>Actinomycetota</taxon>
        <taxon>Actinomycetes</taxon>
        <taxon>Micromonosporales</taxon>
        <taxon>Micromonosporaceae</taxon>
        <taxon>Paractinoplanes</taxon>
    </lineage>
</organism>
<dbReference type="InterPro" id="IPR000209">
    <property type="entry name" value="Peptidase_S8/S53_dom"/>
</dbReference>
<dbReference type="Pfam" id="PF17957">
    <property type="entry name" value="Big_7"/>
    <property type="match status" value="1"/>
</dbReference>
<evidence type="ECO:0000259" key="7">
    <source>
        <dbReference type="Pfam" id="PF00082"/>
    </source>
</evidence>
<feature type="signal peptide" evidence="6">
    <location>
        <begin position="1"/>
        <end position="23"/>
    </location>
</feature>
<dbReference type="PROSITE" id="PS51892">
    <property type="entry name" value="SUBTILASE"/>
    <property type="match status" value="1"/>
</dbReference>
<comment type="similarity">
    <text evidence="1 5">Belongs to the peptidase S8 family.</text>
</comment>
<dbReference type="Gene3D" id="3.40.50.200">
    <property type="entry name" value="Peptidase S8/S53 domain"/>
    <property type="match status" value="1"/>
</dbReference>
<dbReference type="SUPFAM" id="SSF52743">
    <property type="entry name" value="Subtilisin-like"/>
    <property type="match status" value="1"/>
</dbReference>
<keyword evidence="3 5" id="KW-0378">Hydrolase</keyword>
<dbReference type="InterPro" id="IPR023827">
    <property type="entry name" value="Peptidase_S8_Asp-AS"/>
</dbReference>
<evidence type="ECO:0000256" key="2">
    <source>
        <dbReference type="ARBA" id="ARBA00022670"/>
    </source>
</evidence>
<keyword evidence="9" id="KW-1185">Reference proteome</keyword>
<dbReference type="InterPro" id="IPR050131">
    <property type="entry name" value="Peptidase_S8_subtilisin-like"/>
</dbReference>
<evidence type="ECO:0000313" key="8">
    <source>
        <dbReference type="EMBL" id="GIE07509.1"/>
    </source>
</evidence>
<proteinExistence type="inferred from homology"/>
<evidence type="ECO:0000313" key="9">
    <source>
        <dbReference type="Proteomes" id="UP000637628"/>
    </source>
</evidence>
<evidence type="ECO:0000256" key="5">
    <source>
        <dbReference type="PROSITE-ProRule" id="PRU01240"/>
    </source>
</evidence>
<sequence>MRVVSTSLIAALLVGLAAAPAAAETTTQRLILGVTADADRAAIVGDLGAWRPVDGLDAITVDVPSDEVSSARTRWQSDPDVRYAAEDSVVKADSDPMDRANVEYQQINQLAGAEAWTTGSPATTVAVIDSGIVTDWDLPPSRVTAGYDFVDGDTTPQDVGGRHGLLVASLIAAEGGNNYGTTGICPSCRIMPIRALKSQSTFQATGYASDLAAGIVWAVDHGAKIINISASTASDDPLMREAVDRAAAKDVLVVGSAGHGITKYVGYPAALDSVLAVGAVGNTGLSYNTSNVNTADNRWIDVAATSTYWTQANGYGGLGLNGTSASAAVVSAVAALAYAIKPDLTVAELRRRIVESANQIPAAPSYHAPVLDATRLLYDLGQTDTGQPVVTDTGLTENQVIGPNFDVNVTPAATDDHAVERMELLVDGVVVSNTWRTWSRTMKMRAPAGANGPHQVTTRAYDYAGLAGEKSATVVFDSTAPVGEFLQPAADARVHSGYQVVVTAPADAIQVMLNGDAMTHTAGTTTWTAGGGTSGNLIVQMWDEFGNMSLIVRQVVLDDSGPTATGLSPATGTRVRGTFFASISGVADPSGIAYTQLFANGKLVGNDVTYPYGMSVPTGTGNGTMTLAWRMVDKLGNVTTYTRYPIVDNAAPTVSISKAPGNKAKVKGTVKVYVSATDPSGIARVELLINGKVVAADATASYLLAVNTGKVAKTMKVQVRAYDRLGNVRSTSTRTWYRK</sequence>
<dbReference type="Pfam" id="PF00082">
    <property type="entry name" value="Peptidase_S8"/>
    <property type="match status" value="1"/>
</dbReference>
<evidence type="ECO:0000256" key="1">
    <source>
        <dbReference type="ARBA" id="ARBA00011073"/>
    </source>
</evidence>
<dbReference type="PANTHER" id="PTHR43806:SF11">
    <property type="entry name" value="CEREVISIN-RELATED"/>
    <property type="match status" value="1"/>
</dbReference>
<keyword evidence="2 5" id="KW-0645">Protease</keyword>
<dbReference type="PROSITE" id="PS00136">
    <property type="entry name" value="SUBTILASE_ASP"/>
    <property type="match status" value="1"/>
</dbReference>
<dbReference type="EMBL" id="BOML01000083">
    <property type="protein sequence ID" value="GIE07509.1"/>
    <property type="molecule type" value="Genomic_DNA"/>
</dbReference>